<dbReference type="InterPro" id="IPR026590">
    <property type="entry name" value="Ssirtuin_cat_dom"/>
</dbReference>
<keyword evidence="1" id="KW-0808">Transferase</keyword>
<dbReference type="GeneID" id="103508913"/>
<evidence type="ECO:0000259" key="4">
    <source>
        <dbReference type="PROSITE" id="PS50305"/>
    </source>
</evidence>
<reference evidence="6" key="1">
    <citation type="submission" date="2025-08" db="UniProtKB">
        <authorList>
            <consortium name="RefSeq"/>
        </authorList>
    </citation>
    <scope>IDENTIFICATION</scope>
</reference>
<feature type="binding site" evidence="3">
    <location>
        <position position="42"/>
    </location>
    <ligand>
        <name>Zn(2+)</name>
        <dbReference type="ChEBI" id="CHEBI:29105"/>
    </ligand>
</feature>
<dbReference type="Gene3D" id="3.40.50.1220">
    <property type="entry name" value="TPP-binding domain"/>
    <property type="match status" value="1"/>
</dbReference>
<dbReference type="GO" id="GO:0017136">
    <property type="term" value="F:histone deacetylase activity, NAD-dependent"/>
    <property type="evidence" value="ECO:0007669"/>
    <property type="project" value="TreeGrafter"/>
</dbReference>
<feature type="domain" description="Deacetylase sirtuin-type" evidence="4">
    <location>
        <begin position="1"/>
        <end position="197"/>
    </location>
</feature>
<evidence type="ECO:0000256" key="2">
    <source>
        <dbReference type="ARBA" id="ARBA00023027"/>
    </source>
</evidence>
<proteinExistence type="predicted"/>
<dbReference type="GO" id="GO:0046872">
    <property type="term" value="F:metal ion binding"/>
    <property type="evidence" value="ECO:0007669"/>
    <property type="project" value="UniProtKB-KW"/>
</dbReference>
<sequence>MRRRGKNLTLITENLDELHQRAGTQQVVECHGSMWKLRCSYCGHLKADYNIPLTPALDPHGEPNLVNLSQSKIPMDELPKCGRVPILFNFTKCPMMARMDGEVFFKQPHSDLEYINFIETAISEADMLIFIGTSDDEFKPLIEWGRETALRGVPVVEVREKPWENDLTIGYRYHWHGDLNYWVPRVLNISQKQIEEEMELTQGGRFFVTPSPRTTGGIDWEWLFKNSSYLPDDVVRSYLENKTKPQDFFDEDSYIKTYNLTSGERLADMDPRFAGDSLEGLL</sequence>
<evidence type="ECO:0000256" key="3">
    <source>
        <dbReference type="PROSITE-ProRule" id="PRU00236"/>
    </source>
</evidence>
<dbReference type="Gene3D" id="3.30.1600.10">
    <property type="entry name" value="SIR2/SIRT2 'Small Domain"/>
    <property type="match status" value="1"/>
</dbReference>
<accession>A0A3Q0IXK3</accession>
<feature type="binding site" evidence="3">
    <location>
        <position position="93"/>
    </location>
    <ligand>
        <name>Zn(2+)</name>
        <dbReference type="ChEBI" id="CHEBI:29105"/>
    </ligand>
</feature>
<name>A0A3Q0IXK3_DIACI</name>
<organism evidence="5 6">
    <name type="scientific">Diaphorina citri</name>
    <name type="common">Asian citrus psyllid</name>
    <dbReference type="NCBI Taxonomy" id="121845"/>
    <lineage>
        <taxon>Eukaryota</taxon>
        <taxon>Metazoa</taxon>
        <taxon>Ecdysozoa</taxon>
        <taxon>Arthropoda</taxon>
        <taxon>Hexapoda</taxon>
        <taxon>Insecta</taxon>
        <taxon>Pterygota</taxon>
        <taxon>Neoptera</taxon>
        <taxon>Paraneoptera</taxon>
        <taxon>Hemiptera</taxon>
        <taxon>Sternorrhyncha</taxon>
        <taxon>Psylloidea</taxon>
        <taxon>Psyllidae</taxon>
        <taxon>Diaphorininae</taxon>
        <taxon>Diaphorina</taxon>
    </lineage>
</organism>
<protein>
    <submittedName>
        <fullName evidence="6">NAD-dependent protein deacylase sirtuin-5A, mitochondrial-like</fullName>
    </submittedName>
</protein>
<keyword evidence="2" id="KW-0520">NAD</keyword>
<keyword evidence="5" id="KW-1185">Reference proteome</keyword>
<dbReference type="GO" id="GO:0005634">
    <property type="term" value="C:nucleus"/>
    <property type="evidence" value="ECO:0007669"/>
    <property type="project" value="TreeGrafter"/>
</dbReference>
<dbReference type="PROSITE" id="PS50305">
    <property type="entry name" value="SIRTUIN"/>
    <property type="match status" value="1"/>
</dbReference>
<dbReference type="InterPro" id="IPR050134">
    <property type="entry name" value="NAD-dep_sirtuin_deacylases"/>
</dbReference>
<dbReference type="Pfam" id="PF02146">
    <property type="entry name" value="SIR2"/>
    <property type="match status" value="1"/>
</dbReference>
<dbReference type="AlphaFoldDB" id="A0A3Q0IXK3"/>
<dbReference type="STRING" id="121845.A0A3Q0IXK3"/>
<evidence type="ECO:0000313" key="5">
    <source>
        <dbReference type="Proteomes" id="UP000079169"/>
    </source>
</evidence>
<dbReference type="Proteomes" id="UP000079169">
    <property type="component" value="Unplaced"/>
</dbReference>
<feature type="active site" description="Proton acceptor" evidence="3">
    <location>
        <position position="31"/>
    </location>
</feature>
<dbReference type="RefSeq" id="XP_026679413.1">
    <property type="nucleotide sequence ID" value="XM_026823612.1"/>
</dbReference>
<feature type="binding site" evidence="3">
    <location>
        <position position="81"/>
    </location>
    <ligand>
        <name>Zn(2+)</name>
        <dbReference type="ChEBI" id="CHEBI:29105"/>
    </ligand>
</feature>
<keyword evidence="3" id="KW-0862">Zinc</keyword>
<evidence type="ECO:0000313" key="6">
    <source>
        <dbReference type="RefSeq" id="XP_026679413.1"/>
    </source>
</evidence>
<dbReference type="InterPro" id="IPR026591">
    <property type="entry name" value="Sirtuin_cat_small_dom_sf"/>
</dbReference>
<gene>
    <name evidence="6" type="primary">LOC103508913</name>
</gene>
<keyword evidence="3" id="KW-0479">Metal-binding</keyword>
<dbReference type="PANTHER" id="PTHR11085:SF10">
    <property type="entry name" value="NAD-DEPENDENT PROTEIN DEACYLASE SIRTUIN-5, MITOCHONDRIAL-RELATED"/>
    <property type="match status" value="1"/>
</dbReference>
<dbReference type="InterPro" id="IPR003000">
    <property type="entry name" value="Sirtuin"/>
</dbReference>
<dbReference type="GO" id="GO:0070403">
    <property type="term" value="F:NAD+ binding"/>
    <property type="evidence" value="ECO:0007669"/>
    <property type="project" value="InterPro"/>
</dbReference>
<dbReference type="SUPFAM" id="SSF52467">
    <property type="entry name" value="DHS-like NAD/FAD-binding domain"/>
    <property type="match status" value="1"/>
</dbReference>
<dbReference type="KEGG" id="dci:103508913"/>
<dbReference type="PANTHER" id="PTHR11085">
    <property type="entry name" value="NAD-DEPENDENT PROTEIN DEACYLASE SIRTUIN-5, MITOCHONDRIAL-RELATED"/>
    <property type="match status" value="1"/>
</dbReference>
<dbReference type="InterPro" id="IPR029035">
    <property type="entry name" value="DHS-like_NAD/FAD-binding_dom"/>
</dbReference>
<feature type="binding site" evidence="3">
    <location>
        <position position="39"/>
    </location>
    <ligand>
        <name>Zn(2+)</name>
        <dbReference type="ChEBI" id="CHEBI:29105"/>
    </ligand>
</feature>
<evidence type="ECO:0000256" key="1">
    <source>
        <dbReference type="ARBA" id="ARBA00022679"/>
    </source>
</evidence>
<dbReference type="PaxDb" id="121845-A0A3Q0IXK3"/>